<dbReference type="Proteomes" id="UP000247454">
    <property type="component" value="Unassembled WGS sequence"/>
</dbReference>
<reference evidence="1 2" key="1">
    <citation type="submission" date="2018-06" db="EMBL/GenBank/DDBJ databases">
        <title>Genomic Encyclopedia of Type Strains, Phase III (KMG-III): the genomes of soil and plant-associated and newly described type strains.</title>
        <authorList>
            <person name="Whitman W."/>
        </authorList>
    </citation>
    <scope>NUCLEOTIDE SEQUENCE [LARGE SCALE GENOMIC DNA]</scope>
    <source>
        <strain evidence="1 2">ORS 1419</strain>
    </source>
</reference>
<accession>A0A318T0V2</accession>
<proteinExistence type="predicted"/>
<protein>
    <submittedName>
        <fullName evidence="1">Uncharacterized protein</fullName>
    </submittedName>
</protein>
<dbReference type="AlphaFoldDB" id="A0A318T0V2"/>
<evidence type="ECO:0000313" key="2">
    <source>
        <dbReference type="Proteomes" id="UP000247454"/>
    </source>
</evidence>
<comment type="caution">
    <text evidence="1">The sequence shown here is derived from an EMBL/GenBank/DDBJ whole genome shotgun (WGS) entry which is preliminary data.</text>
</comment>
<keyword evidence="2" id="KW-1185">Reference proteome</keyword>
<name>A0A318T0V2_9HYPH</name>
<sequence length="188" mass="21268">MKIPGTYFVYNYNPCLRTRPNFRFWPILFRWRLSKRRMLFKRKSRGGMCGISALNDGEVRLAARYQGMSGSGFPPAIIVIALMCQKYAVDLDVVACLQRELHIPADGRYPPGRAGGIGRDDRKFEGSGDWRYSRENSSTSIECQLGRKVTRENIEIRRRSAGSGKLWLYATPAVPPEGPEAGERDTSC</sequence>
<evidence type="ECO:0000313" key="1">
    <source>
        <dbReference type="EMBL" id="PYE88078.1"/>
    </source>
</evidence>
<gene>
    <name evidence="1" type="ORF">C7477_109123</name>
</gene>
<dbReference type="EMBL" id="QJTF01000009">
    <property type="protein sequence ID" value="PYE88078.1"/>
    <property type="molecule type" value="Genomic_DNA"/>
</dbReference>
<organism evidence="1 2">
    <name type="scientific">Phyllobacterium leguminum</name>
    <dbReference type="NCBI Taxonomy" id="314237"/>
    <lineage>
        <taxon>Bacteria</taxon>
        <taxon>Pseudomonadati</taxon>
        <taxon>Pseudomonadota</taxon>
        <taxon>Alphaproteobacteria</taxon>
        <taxon>Hyphomicrobiales</taxon>
        <taxon>Phyllobacteriaceae</taxon>
        <taxon>Phyllobacterium</taxon>
    </lineage>
</organism>